<feature type="transmembrane region" description="Helical" evidence="7">
    <location>
        <begin position="116"/>
        <end position="134"/>
    </location>
</feature>
<evidence type="ECO:0000256" key="7">
    <source>
        <dbReference type="RuleBase" id="RU363107"/>
    </source>
</evidence>
<accession>A0A1U7ZF48</accession>
<dbReference type="Proteomes" id="UP000189703">
    <property type="component" value="Unplaced"/>
</dbReference>
<dbReference type="GO" id="GO:0016192">
    <property type="term" value="P:vesicle-mediated transport"/>
    <property type="evidence" value="ECO:0000318"/>
    <property type="project" value="GO_Central"/>
</dbReference>
<dbReference type="Pfam" id="PF03208">
    <property type="entry name" value="PRA1"/>
    <property type="match status" value="1"/>
</dbReference>
<evidence type="ECO:0000256" key="1">
    <source>
        <dbReference type="ARBA" id="ARBA00002501"/>
    </source>
</evidence>
<evidence type="ECO:0000313" key="8">
    <source>
        <dbReference type="Proteomes" id="UP000189703"/>
    </source>
</evidence>
<dbReference type="GO" id="GO:0016020">
    <property type="term" value="C:membrane"/>
    <property type="evidence" value="ECO:0007669"/>
    <property type="project" value="UniProtKB-SubCell"/>
</dbReference>
<dbReference type="PANTHER" id="PTHR38519:SF3">
    <property type="entry name" value="PRA1 FAMILY PROTEIN"/>
    <property type="match status" value="1"/>
</dbReference>
<comment type="similarity">
    <text evidence="3 7">Belongs to the PRA1 family.</text>
</comment>
<organism evidence="8 9">
    <name type="scientific">Nelumbo nucifera</name>
    <name type="common">Sacred lotus</name>
    <dbReference type="NCBI Taxonomy" id="4432"/>
    <lineage>
        <taxon>Eukaryota</taxon>
        <taxon>Viridiplantae</taxon>
        <taxon>Streptophyta</taxon>
        <taxon>Embryophyta</taxon>
        <taxon>Tracheophyta</taxon>
        <taxon>Spermatophyta</taxon>
        <taxon>Magnoliopsida</taxon>
        <taxon>Proteales</taxon>
        <taxon>Nelumbonaceae</taxon>
        <taxon>Nelumbo</taxon>
    </lineage>
</organism>
<evidence type="ECO:0000256" key="2">
    <source>
        <dbReference type="ARBA" id="ARBA00004141"/>
    </source>
</evidence>
<comment type="function">
    <text evidence="1 7">May be involved in both secretory and endocytic intracellular trafficking in the endosomal/prevacuolar compartments.</text>
</comment>
<evidence type="ECO:0000256" key="6">
    <source>
        <dbReference type="ARBA" id="ARBA00023136"/>
    </source>
</evidence>
<evidence type="ECO:0000256" key="3">
    <source>
        <dbReference type="ARBA" id="ARBA00006483"/>
    </source>
</evidence>
<dbReference type="OrthoDB" id="690149at2759"/>
<evidence type="ECO:0000313" key="9">
    <source>
        <dbReference type="RefSeq" id="XP_010246106.1"/>
    </source>
</evidence>
<evidence type="ECO:0000256" key="4">
    <source>
        <dbReference type="ARBA" id="ARBA00022692"/>
    </source>
</evidence>
<keyword evidence="5 7" id="KW-1133">Transmembrane helix</keyword>
<feature type="transmembrane region" description="Helical" evidence="7">
    <location>
        <begin position="140"/>
        <end position="159"/>
    </location>
</feature>
<dbReference type="PANTHER" id="PTHR38519">
    <property type="entry name" value="PRA1 FAMILY PROTEIN"/>
    <property type="match status" value="1"/>
</dbReference>
<dbReference type="RefSeq" id="XP_010246106.1">
    <property type="nucleotide sequence ID" value="XM_010247804.1"/>
</dbReference>
<sequence length="195" mass="21684">MANYGTIHRLSKTSSSIDHAQVKVDDLSRKAPKELVLLRYMAIPSSPEAAAVRIIRNLGYFWVYYTLIIWVILLVSLVPRRRLSLIFLVVMTVVTCFYLLLLRAFPSSIILHNKFIDRRLVLALIAIITVVELILTRAAIHLLVSLAIGIPIILVHAVLRVGDDLFVSEEASAGGELVPLLSRTAPPDHDCDLPA</sequence>
<gene>
    <name evidence="9" type="primary">LOC104589456</name>
</gene>
<dbReference type="GO" id="GO:0005783">
    <property type="term" value="C:endoplasmic reticulum"/>
    <property type="evidence" value="ECO:0000318"/>
    <property type="project" value="GO_Central"/>
</dbReference>
<feature type="transmembrane region" description="Helical" evidence="7">
    <location>
        <begin position="85"/>
        <end position="104"/>
    </location>
</feature>
<reference evidence="9" key="1">
    <citation type="submission" date="2025-08" db="UniProtKB">
        <authorList>
            <consortium name="RefSeq"/>
        </authorList>
    </citation>
    <scope>IDENTIFICATION</scope>
</reference>
<dbReference type="eggNOG" id="KOG3142">
    <property type="taxonomic scope" value="Eukaryota"/>
</dbReference>
<dbReference type="GO" id="GO:0005794">
    <property type="term" value="C:Golgi apparatus"/>
    <property type="evidence" value="ECO:0000318"/>
    <property type="project" value="GO_Central"/>
</dbReference>
<comment type="subcellular location">
    <subcellularLocation>
        <location evidence="2 7">Membrane</location>
        <topology evidence="2 7">Multi-pass membrane protein</topology>
    </subcellularLocation>
</comment>
<name>A0A1U7ZF48_NELNU</name>
<dbReference type="GeneID" id="104589456"/>
<keyword evidence="4 7" id="KW-0812">Transmembrane</keyword>
<dbReference type="InterPro" id="IPR004895">
    <property type="entry name" value="Prenylated_rab_accept_PRA1"/>
</dbReference>
<proteinExistence type="inferred from homology"/>
<dbReference type="KEGG" id="nnu:104589456"/>
<feature type="transmembrane region" description="Helical" evidence="7">
    <location>
        <begin position="61"/>
        <end position="79"/>
    </location>
</feature>
<keyword evidence="7" id="KW-0813">Transport</keyword>
<evidence type="ECO:0000256" key="5">
    <source>
        <dbReference type="ARBA" id="ARBA00022989"/>
    </source>
</evidence>
<dbReference type="AlphaFoldDB" id="A0A1U7ZF48"/>
<keyword evidence="8" id="KW-1185">Reference proteome</keyword>
<protein>
    <recommendedName>
        <fullName evidence="7">PRA1 family protein</fullName>
    </recommendedName>
</protein>
<dbReference type="OMA" id="YGAVVQR"/>
<keyword evidence="6 7" id="KW-0472">Membrane</keyword>